<sequence length="119" mass="13570">MMQIFPGKFTKMQGHKKISELEKRIAALKAAIQEFKQETESKKQNVKNDNLNWHNLNKPLIEKLTVGKQDSIINFGQLDINELSGHLTVGTSYEGDFSEEIKAKIKEKLEKKGIKDAEV</sequence>
<dbReference type="Proteomes" id="UP000679749">
    <property type="component" value="Unassembled WGS sequence"/>
</dbReference>
<protein>
    <submittedName>
        <fullName evidence="2">Uncharacterized protein</fullName>
    </submittedName>
</protein>
<organism evidence="2 3">
    <name type="scientific">Neobacillus rhizophilus</name>
    <dbReference type="NCBI Taxonomy" id="2833579"/>
    <lineage>
        <taxon>Bacteria</taxon>
        <taxon>Bacillati</taxon>
        <taxon>Bacillota</taxon>
        <taxon>Bacilli</taxon>
        <taxon>Bacillales</taxon>
        <taxon>Bacillaceae</taxon>
        <taxon>Neobacillus</taxon>
    </lineage>
</organism>
<accession>A0A942U7A7</accession>
<reference evidence="2" key="1">
    <citation type="submission" date="2021-05" db="EMBL/GenBank/DDBJ databases">
        <title>Novel Bacillus species.</title>
        <authorList>
            <person name="Liu G."/>
        </authorList>
    </citation>
    <scope>NUCLEOTIDE SEQUENCE</scope>
    <source>
        <strain evidence="2">FJAT-49825</strain>
    </source>
</reference>
<evidence type="ECO:0000313" key="3">
    <source>
        <dbReference type="Proteomes" id="UP000679749"/>
    </source>
</evidence>
<feature type="coiled-coil region" evidence="1">
    <location>
        <begin position="18"/>
        <end position="45"/>
    </location>
</feature>
<keyword evidence="3" id="KW-1185">Reference proteome</keyword>
<name>A0A942U7A7_9BACI</name>
<gene>
    <name evidence="2" type="ORF">KHA99_26635</name>
</gene>
<dbReference type="AlphaFoldDB" id="A0A942U7A7"/>
<proteinExistence type="predicted"/>
<dbReference type="EMBL" id="JAGYPF010000005">
    <property type="protein sequence ID" value="MBS4216006.1"/>
    <property type="molecule type" value="Genomic_DNA"/>
</dbReference>
<evidence type="ECO:0000256" key="1">
    <source>
        <dbReference type="SAM" id="Coils"/>
    </source>
</evidence>
<evidence type="ECO:0000313" key="2">
    <source>
        <dbReference type="EMBL" id="MBS4216006.1"/>
    </source>
</evidence>
<keyword evidence="1" id="KW-0175">Coiled coil</keyword>
<dbReference type="RefSeq" id="WP_213120501.1">
    <property type="nucleotide sequence ID" value="NZ_JAGYPF010000005.1"/>
</dbReference>
<comment type="caution">
    <text evidence="2">The sequence shown here is derived from an EMBL/GenBank/DDBJ whole genome shotgun (WGS) entry which is preliminary data.</text>
</comment>